<evidence type="ECO:0000256" key="7">
    <source>
        <dbReference type="ARBA" id="ARBA00023306"/>
    </source>
</evidence>
<evidence type="ECO:0000313" key="9">
    <source>
        <dbReference type="EMBL" id="QDG54778.1"/>
    </source>
</evidence>
<keyword evidence="4 8" id="KW-0812">Transmembrane</keyword>
<keyword evidence="6 8" id="KW-0472">Membrane</keyword>
<accession>A0A4Y6Q2F9</accession>
<evidence type="ECO:0000256" key="2">
    <source>
        <dbReference type="ARBA" id="ARBA00022475"/>
    </source>
</evidence>
<evidence type="ECO:0000256" key="6">
    <source>
        <dbReference type="ARBA" id="ARBA00023136"/>
    </source>
</evidence>
<keyword evidence="7" id="KW-0131">Cell cycle</keyword>
<keyword evidence="10" id="KW-1185">Reference proteome</keyword>
<keyword evidence="5 8" id="KW-1133">Transmembrane helix</keyword>
<evidence type="ECO:0000256" key="4">
    <source>
        <dbReference type="ARBA" id="ARBA00022692"/>
    </source>
</evidence>
<dbReference type="EMBL" id="CP041186">
    <property type="protein sequence ID" value="QDG54778.1"/>
    <property type="molecule type" value="Genomic_DNA"/>
</dbReference>
<gene>
    <name evidence="9" type="ORF">FIV42_29735</name>
</gene>
<comment type="subcellular location">
    <subcellularLocation>
        <location evidence="1">Cell membrane</location>
        <topology evidence="1">Single-pass type II membrane protein</topology>
    </subcellularLocation>
</comment>
<keyword evidence="3" id="KW-0132">Cell division</keyword>
<evidence type="ECO:0000256" key="3">
    <source>
        <dbReference type="ARBA" id="ARBA00022618"/>
    </source>
</evidence>
<evidence type="ECO:0008006" key="11">
    <source>
        <dbReference type="Google" id="ProtNLM"/>
    </source>
</evidence>
<accession>A0A5B8YK07</accession>
<evidence type="ECO:0000313" key="10">
    <source>
        <dbReference type="Proteomes" id="UP000315995"/>
    </source>
</evidence>
<dbReference type="AlphaFoldDB" id="A0A4Y6Q2F9"/>
<dbReference type="RefSeq" id="WP_141201221.1">
    <property type="nucleotide sequence ID" value="NZ_CP041186.1"/>
</dbReference>
<dbReference type="InterPro" id="IPR011922">
    <property type="entry name" value="Cell_div_FtsL"/>
</dbReference>
<reference evidence="9 10" key="1">
    <citation type="submission" date="2019-06" db="EMBL/GenBank/DDBJ databases">
        <title>Persicimonas caeni gen. nov., sp. nov., a predatory bacterium isolated from solar saltern.</title>
        <authorList>
            <person name="Wang S."/>
        </authorList>
    </citation>
    <scope>NUCLEOTIDE SEQUENCE [LARGE SCALE GENOMIC DNA]</scope>
    <source>
        <strain evidence="9 10">YN101</strain>
    </source>
</reference>
<organism evidence="9 10">
    <name type="scientific">Persicimonas caeni</name>
    <dbReference type="NCBI Taxonomy" id="2292766"/>
    <lineage>
        <taxon>Bacteria</taxon>
        <taxon>Deltaproteobacteria</taxon>
        <taxon>Bradymonadales</taxon>
        <taxon>Bradymonadaceae</taxon>
        <taxon>Persicimonas</taxon>
    </lineage>
</organism>
<evidence type="ECO:0000256" key="1">
    <source>
        <dbReference type="ARBA" id="ARBA00004401"/>
    </source>
</evidence>
<evidence type="ECO:0000256" key="8">
    <source>
        <dbReference type="SAM" id="Phobius"/>
    </source>
</evidence>
<dbReference type="Proteomes" id="UP000315995">
    <property type="component" value="Chromosome"/>
</dbReference>
<feature type="transmembrane region" description="Helical" evidence="8">
    <location>
        <begin position="12"/>
        <end position="34"/>
    </location>
</feature>
<evidence type="ECO:0000256" key="5">
    <source>
        <dbReference type="ARBA" id="ARBA00022989"/>
    </source>
</evidence>
<keyword evidence="2" id="KW-1003">Cell membrane</keyword>
<name>A0A4Y6Q2F9_PERCE</name>
<proteinExistence type="predicted"/>
<dbReference type="OrthoDB" id="5516644at2"/>
<dbReference type="GO" id="GO:0051301">
    <property type="term" value="P:cell division"/>
    <property type="evidence" value="ECO:0007669"/>
    <property type="project" value="UniProtKB-KW"/>
</dbReference>
<sequence>MKKWLSEGMGDGFRVLKVLVVVAIPVCILLFHVWNQFRITELGYEVAQQTRDHRELIEERRKLSIEATFQGRSERVLTVAKERFGLEPLEPEQVIQIDETAFGGASEEQASLDLRTRE</sequence>
<protein>
    <recommendedName>
        <fullName evidence="11">Cell division protein FtsL</fullName>
    </recommendedName>
</protein>
<dbReference type="GO" id="GO:0005886">
    <property type="term" value="C:plasma membrane"/>
    <property type="evidence" value="ECO:0007669"/>
    <property type="project" value="UniProtKB-SubCell"/>
</dbReference>
<dbReference type="Pfam" id="PF04999">
    <property type="entry name" value="FtsL"/>
    <property type="match status" value="1"/>
</dbReference>